<gene>
    <name evidence="1" type="ORF">rCG_57384</name>
</gene>
<protein>
    <submittedName>
        <fullName evidence="1">RCG57384</fullName>
    </submittedName>
</protein>
<evidence type="ECO:0000313" key="2">
    <source>
        <dbReference type="Proteomes" id="UP000234681"/>
    </source>
</evidence>
<dbReference type="AlphaFoldDB" id="A6JPE3"/>
<sequence>MRLFSRHHLSSPTASRLHLLKTTAVFPRQLNQGLSEVKSLESSTSRN</sequence>
<reference evidence="2" key="1">
    <citation type="submission" date="2005-09" db="EMBL/GenBank/DDBJ databases">
        <authorList>
            <person name="Mural R.J."/>
            <person name="Li P.W."/>
            <person name="Adams M.D."/>
            <person name="Amanatides P.G."/>
            <person name="Baden-Tillson H."/>
            <person name="Barnstead M."/>
            <person name="Chin S.H."/>
            <person name="Dew I."/>
            <person name="Evans C.A."/>
            <person name="Ferriera S."/>
            <person name="Flanigan M."/>
            <person name="Fosler C."/>
            <person name="Glodek A."/>
            <person name="Gu Z."/>
            <person name="Holt R.A."/>
            <person name="Jennings D."/>
            <person name="Kraft C.L."/>
            <person name="Lu F."/>
            <person name="Nguyen T."/>
            <person name="Nusskern D.R."/>
            <person name="Pfannkoch C.M."/>
            <person name="Sitter C."/>
            <person name="Sutton G.G."/>
            <person name="Venter J.C."/>
            <person name="Wang Z."/>
            <person name="Woodage T."/>
            <person name="Zheng X.H."/>
            <person name="Zhong F."/>
        </authorList>
    </citation>
    <scope>NUCLEOTIDE SEQUENCE [LARGE SCALE GENOMIC DNA]</scope>
    <source>
        <strain>BN</strain>
        <strain evidence="2">Sprague-Dawley</strain>
    </source>
</reference>
<name>A6JPE3_RAT</name>
<accession>A6JPE3</accession>
<dbReference type="EMBL" id="CH473994">
    <property type="protein sequence ID" value="EDL93815.1"/>
    <property type="molecule type" value="Genomic_DNA"/>
</dbReference>
<proteinExistence type="predicted"/>
<evidence type="ECO:0000313" key="1">
    <source>
        <dbReference type="EMBL" id="EDL93815.1"/>
    </source>
</evidence>
<organism evidence="1 2">
    <name type="scientific">Rattus norvegicus</name>
    <name type="common">Rat</name>
    <dbReference type="NCBI Taxonomy" id="10116"/>
    <lineage>
        <taxon>Eukaryota</taxon>
        <taxon>Metazoa</taxon>
        <taxon>Chordata</taxon>
        <taxon>Craniata</taxon>
        <taxon>Vertebrata</taxon>
        <taxon>Euteleostomi</taxon>
        <taxon>Mammalia</taxon>
        <taxon>Eutheria</taxon>
        <taxon>Euarchontoglires</taxon>
        <taxon>Glires</taxon>
        <taxon>Rodentia</taxon>
        <taxon>Myomorpha</taxon>
        <taxon>Muroidea</taxon>
        <taxon>Muridae</taxon>
        <taxon>Murinae</taxon>
        <taxon>Rattus</taxon>
    </lineage>
</organism>
<dbReference type="Proteomes" id="UP000234681">
    <property type="component" value="Chromosome 1"/>
</dbReference>